<proteinExistence type="predicted"/>
<accession>A0A1R3J7J6</accession>
<keyword evidence="2" id="KW-1185">Reference proteome</keyword>
<reference evidence="2" key="1">
    <citation type="submission" date="2013-09" db="EMBL/GenBank/DDBJ databases">
        <title>Corchorus olitorius genome sequencing.</title>
        <authorList>
            <person name="Alam M."/>
            <person name="Haque M.S."/>
            <person name="Islam M.S."/>
            <person name="Emdad E.M."/>
            <person name="Islam M.M."/>
            <person name="Ahmed B."/>
            <person name="Halim A."/>
            <person name="Hossen Q.M.M."/>
            <person name="Hossain M.Z."/>
            <person name="Ahmed R."/>
            <person name="Khan M.M."/>
            <person name="Islam R."/>
            <person name="Rashid M.M."/>
            <person name="Khan S.A."/>
            <person name="Rahman M.S."/>
            <person name="Alam M."/>
            <person name="Yahiya A.S."/>
            <person name="Khan M.S."/>
            <person name="Azam M.S."/>
            <person name="Haque T."/>
            <person name="Lashkar M.Z.H."/>
            <person name="Akhand A.I."/>
            <person name="Morshed G."/>
            <person name="Roy S."/>
            <person name="Uddin K.S."/>
            <person name="Rabeya T."/>
            <person name="Hossain A.S."/>
            <person name="Chowdhury A."/>
            <person name="Snigdha A.R."/>
            <person name="Mortoza M.S."/>
            <person name="Matin S.A."/>
            <person name="Hoque S.M.E."/>
            <person name="Islam M.K."/>
            <person name="Roy D.K."/>
            <person name="Haider R."/>
            <person name="Moosa M.M."/>
            <person name="Elias S.M."/>
            <person name="Hasan A.M."/>
            <person name="Jahan S."/>
            <person name="Shafiuddin M."/>
            <person name="Mahmood N."/>
            <person name="Shommy N.S."/>
        </authorList>
    </citation>
    <scope>NUCLEOTIDE SEQUENCE [LARGE SCALE GENOMIC DNA]</scope>
    <source>
        <strain evidence="2">cv. O-4</strain>
    </source>
</reference>
<protein>
    <submittedName>
        <fullName evidence="1">Uncharacterized protein</fullName>
    </submittedName>
</protein>
<evidence type="ECO:0000313" key="2">
    <source>
        <dbReference type="Proteomes" id="UP000187203"/>
    </source>
</evidence>
<dbReference type="OrthoDB" id="1938818at2759"/>
<dbReference type="Proteomes" id="UP000187203">
    <property type="component" value="Unassembled WGS sequence"/>
</dbReference>
<gene>
    <name evidence="1" type="ORF">COLO4_18893</name>
</gene>
<name>A0A1R3J7J6_9ROSI</name>
<evidence type="ECO:0000313" key="1">
    <source>
        <dbReference type="EMBL" id="OMO90770.1"/>
    </source>
</evidence>
<comment type="caution">
    <text evidence="1">The sequence shown here is derived from an EMBL/GenBank/DDBJ whole genome shotgun (WGS) entry which is preliminary data.</text>
</comment>
<sequence>MSKVTPMGSLSQKAVVLDSFVGFALQAAVVEAAIVASKSVAWLLMMMGTLPNGIDVFLKEPEAYAGFPLAQLFAVEKPGWAESGCGLRLSV</sequence>
<dbReference type="AlphaFoldDB" id="A0A1R3J7J6"/>
<organism evidence="1 2">
    <name type="scientific">Corchorus olitorius</name>
    <dbReference type="NCBI Taxonomy" id="93759"/>
    <lineage>
        <taxon>Eukaryota</taxon>
        <taxon>Viridiplantae</taxon>
        <taxon>Streptophyta</taxon>
        <taxon>Embryophyta</taxon>
        <taxon>Tracheophyta</taxon>
        <taxon>Spermatophyta</taxon>
        <taxon>Magnoliopsida</taxon>
        <taxon>eudicotyledons</taxon>
        <taxon>Gunneridae</taxon>
        <taxon>Pentapetalae</taxon>
        <taxon>rosids</taxon>
        <taxon>malvids</taxon>
        <taxon>Malvales</taxon>
        <taxon>Malvaceae</taxon>
        <taxon>Grewioideae</taxon>
        <taxon>Apeibeae</taxon>
        <taxon>Corchorus</taxon>
    </lineage>
</organism>
<dbReference type="EMBL" id="AWUE01016519">
    <property type="protein sequence ID" value="OMO90770.1"/>
    <property type="molecule type" value="Genomic_DNA"/>
</dbReference>